<feature type="compositionally biased region" description="Low complexity" evidence="1">
    <location>
        <begin position="659"/>
        <end position="674"/>
    </location>
</feature>
<evidence type="ECO:0000313" key="4">
    <source>
        <dbReference type="Proteomes" id="UP000730481"/>
    </source>
</evidence>
<dbReference type="PANTHER" id="PTHR35391:SF7">
    <property type="entry name" value="C2H2-TYPE DOMAIN-CONTAINING PROTEIN"/>
    <property type="match status" value="1"/>
</dbReference>
<dbReference type="Proteomes" id="UP000730481">
    <property type="component" value="Unassembled WGS sequence"/>
</dbReference>
<comment type="caution">
    <text evidence="3">The sequence shown here is derived from an EMBL/GenBank/DDBJ whole genome shotgun (WGS) entry which is preliminary data.</text>
</comment>
<reference evidence="3" key="1">
    <citation type="journal article" date="2017" name="Mycologia">
        <title>Fusarium algeriense, sp. nov., a novel toxigenic crown rot pathogen of durum wheat from Algeria is nested in the Fusarium burgessii species complex.</title>
        <authorList>
            <person name="Laraba I."/>
            <person name="Keddad A."/>
            <person name="Boureghda H."/>
            <person name="Abdallah N."/>
            <person name="Vaughan M.M."/>
            <person name="Proctor R.H."/>
            <person name="Busman M."/>
            <person name="O'Donnell K."/>
        </authorList>
    </citation>
    <scope>NUCLEOTIDE SEQUENCE</scope>
    <source>
        <strain evidence="3">NRRL 25174</strain>
    </source>
</reference>
<feature type="region of interest" description="Disordered" evidence="1">
    <location>
        <begin position="656"/>
        <end position="680"/>
    </location>
</feature>
<feature type="compositionally biased region" description="Polar residues" evidence="1">
    <location>
        <begin position="480"/>
        <end position="492"/>
    </location>
</feature>
<feature type="domain" description="Oxidoreductase acuF-like C2H2 type zinc-finger" evidence="2">
    <location>
        <begin position="318"/>
        <end position="347"/>
    </location>
</feature>
<feature type="region of interest" description="Disordered" evidence="1">
    <location>
        <begin position="461"/>
        <end position="516"/>
    </location>
</feature>
<dbReference type="Pfam" id="PF26082">
    <property type="entry name" value="zf-C2H2_AcuF"/>
    <property type="match status" value="1"/>
</dbReference>
<keyword evidence="4" id="KW-1185">Reference proteome</keyword>
<evidence type="ECO:0000313" key="3">
    <source>
        <dbReference type="EMBL" id="KAF4337449.1"/>
    </source>
</evidence>
<protein>
    <submittedName>
        <fullName evidence="3">Serine threonine phosphatase</fullName>
    </submittedName>
</protein>
<accession>A0A9P5AEW9</accession>
<dbReference type="PANTHER" id="PTHR35391">
    <property type="entry name" value="C2H2-TYPE DOMAIN-CONTAINING PROTEIN-RELATED"/>
    <property type="match status" value="1"/>
</dbReference>
<sequence length="774" mass="87581">MRVFSSSRDPLDSRLREVSDVKNAVIGVLQALNFRAMTYILASITSTTAIERIKELLKEFCIALDGLRNEITLLHKISNTIRRASKDTQNIKAATDFKIRDNEGNDIGPFLRQLFENYIRDRFPGTNDNIRERLASSMLLRWKRILYRRKRYGKAPIQRPTAVAKPVIRHPKLETVDRTAQEMPIKRRVVEASGRSAAQSATQTATTLSPENFKKASAPSVISVSRTVALSGNDELCFPPAPCAGLMKRYNKDKKEIEEEYFDSLPPLQMKPNSSTTANPFDALDAFDAFSEALKKLQAKRDGSLAKAWDRCIEAVGEVTCPYCFHVLPVNEVVDERKWKLHVKNDLDPYICLFEKCESPEALYTHSGTWIKHMTEHALRWRCTSKAHDEFLADTREAYIDHMRTSHANKFTEAQLGVLADRNSRTLGPVFKACPLCGIDSVDGRMEDHVVNHMRLLALKSLPPSQEDPDDLEGSEGNKDSLTTSQPQSRSTIKNDPENHTALAFQDPPDPTWLDKAFNSSEVLDNIDPDIVPDVPTAFAPWQPAADEWEFISSFQHQSDNLENDPVLKSFLAQTPHDTPNTLPNDELPRGMDPDCAICKAPGGMNCDCEAKSLSFGVRQAEAKVMAPLQEKIRHWTRSHSQDFVLSSFNQRLEELKESGNSQEQEGQQGSDSGFTGKGLTKENVNEAWRDSVQRYPEVLEYYFRLIELTLPAEADPRVKEPPLGKLQRELPRMQRPDMSSDLWARPKENILGEHYVDEKEESTTLSMSHKRTL</sequence>
<feature type="region of interest" description="Disordered" evidence="1">
    <location>
        <begin position="190"/>
        <end position="211"/>
    </location>
</feature>
<gene>
    <name evidence="3" type="ORF">FBEOM_8678</name>
</gene>
<feature type="compositionally biased region" description="Low complexity" evidence="1">
    <location>
        <begin position="196"/>
        <end position="207"/>
    </location>
</feature>
<dbReference type="InterPro" id="IPR058925">
    <property type="entry name" value="zf-C2H2_AcuF"/>
</dbReference>
<dbReference type="AlphaFoldDB" id="A0A9P5AEW9"/>
<evidence type="ECO:0000259" key="2">
    <source>
        <dbReference type="Pfam" id="PF26082"/>
    </source>
</evidence>
<evidence type="ECO:0000256" key="1">
    <source>
        <dbReference type="SAM" id="MobiDB-lite"/>
    </source>
</evidence>
<reference evidence="3" key="2">
    <citation type="submission" date="2020-02" db="EMBL/GenBank/DDBJ databases">
        <title>Identification and distribution of gene clusters putatively required for synthesis of sphingolipid metabolism inhibitors in phylogenetically diverse species of the filamentous fungus Fusarium.</title>
        <authorList>
            <person name="Kim H.-S."/>
            <person name="Busman M."/>
            <person name="Brown D.W."/>
            <person name="Divon H."/>
            <person name="Uhlig S."/>
            <person name="Proctor R.H."/>
        </authorList>
    </citation>
    <scope>NUCLEOTIDE SEQUENCE</scope>
    <source>
        <strain evidence="3">NRRL 25174</strain>
    </source>
</reference>
<name>A0A9P5AEW9_9HYPO</name>
<organism evidence="3 4">
    <name type="scientific">Fusarium beomiforme</name>
    <dbReference type="NCBI Taxonomy" id="44412"/>
    <lineage>
        <taxon>Eukaryota</taxon>
        <taxon>Fungi</taxon>
        <taxon>Dikarya</taxon>
        <taxon>Ascomycota</taxon>
        <taxon>Pezizomycotina</taxon>
        <taxon>Sordariomycetes</taxon>
        <taxon>Hypocreomycetidae</taxon>
        <taxon>Hypocreales</taxon>
        <taxon>Nectriaceae</taxon>
        <taxon>Fusarium</taxon>
        <taxon>Fusarium burgessii species complex</taxon>
    </lineage>
</organism>
<dbReference type="EMBL" id="PVQB02000416">
    <property type="protein sequence ID" value="KAF4337449.1"/>
    <property type="molecule type" value="Genomic_DNA"/>
</dbReference>
<dbReference type="OrthoDB" id="20872at2759"/>
<proteinExistence type="predicted"/>